<dbReference type="Proteomes" id="UP001055811">
    <property type="component" value="Linkage Group LG07"/>
</dbReference>
<keyword evidence="2" id="KW-1185">Reference proteome</keyword>
<protein>
    <submittedName>
        <fullName evidence="1">Uncharacterized protein</fullName>
    </submittedName>
</protein>
<proteinExistence type="predicted"/>
<name>A0ACB9ALH1_CICIN</name>
<evidence type="ECO:0000313" key="1">
    <source>
        <dbReference type="EMBL" id="KAI3711067.1"/>
    </source>
</evidence>
<sequence length="189" mass="19905">MASSVSPKPKRTPTVLSLNRLPKPVSIMSSAPDNPKIIHQTPASAGASREPEVSHNLPSDPFLDVVSCVFSHKHNGQTSLIDAASGVSISYAELQPLVKSMASGLHHQMGVSKGDVGESEIILYRSESEIREMVDDGGSSIVGLSAFDGVLMPLPPVMVDGMVVDADSSDGSDIQVDVAAGYEGHSNRW</sequence>
<gene>
    <name evidence="1" type="ORF">L2E82_40875</name>
</gene>
<reference evidence="2" key="1">
    <citation type="journal article" date="2022" name="Mol. Ecol. Resour.">
        <title>The genomes of chicory, endive, great burdock and yacon provide insights into Asteraceae palaeo-polyploidization history and plant inulin production.</title>
        <authorList>
            <person name="Fan W."/>
            <person name="Wang S."/>
            <person name="Wang H."/>
            <person name="Wang A."/>
            <person name="Jiang F."/>
            <person name="Liu H."/>
            <person name="Zhao H."/>
            <person name="Xu D."/>
            <person name="Zhang Y."/>
        </authorList>
    </citation>
    <scope>NUCLEOTIDE SEQUENCE [LARGE SCALE GENOMIC DNA]</scope>
    <source>
        <strain evidence="2">cv. Punajuju</strain>
    </source>
</reference>
<dbReference type="EMBL" id="CM042015">
    <property type="protein sequence ID" value="KAI3711067.1"/>
    <property type="molecule type" value="Genomic_DNA"/>
</dbReference>
<comment type="caution">
    <text evidence="1">The sequence shown here is derived from an EMBL/GenBank/DDBJ whole genome shotgun (WGS) entry which is preliminary data.</text>
</comment>
<organism evidence="1 2">
    <name type="scientific">Cichorium intybus</name>
    <name type="common">Chicory</name>
    <dbReference type="NCBI Taxonomy" id="13427"/>
    <lineage>
        <taxon>Eukaryota</taxon>
        <taxon>Viridiplantae</taxon>
        <taxon>Streptophyta</taxon>
        <taxon>Embryophyta</taxon>
        <taxon>Tracheophyta</taxon>
        <taxon>Spermatophyta</taxon>
        <taxon>Magnoliopsida</taxon>
        <taxon>eudicotyledons</taxon>
        <taxon>Gunneridae</taxon>
        <taxon>Pentapetalae</taxon>
        <taxon>asterids</taxon>
        <taxon>campanulids</taxon>
        <taxon>Asterales</taxon>
        <taxon>Asteraceae</taxon>
        <taxon>Cichorioideae</taxon>
        <taxon>Cichorieae</taxon>
        <taxon>Cichoriinae</taxon>
        <taxon>Cichorium</taxon>
    </lineage>
</organism>
<reference evidence="1 2" key="2">
    <citation type="journal article" date="2022" name="Mol. Ecol. Resour.">
        <title>The genomes of chicory, endive, great burdock and yacon provide insights into Asteraceae paleo-polyploidization history and plant inulin production.</title>
        <authorList>
            <person name="Fan W."/>
            <person name="Wang S."/>
            <person name="Wang H."/>
            <person name="Wang A."/>
            <person name="Jiang F."/>
            <person name="Liu H."/>
            <person name="Zhao H."/>
            <person name="Xu D."/>
            <person name="Zhang Y."/>
        </authorList>
    </citation>
    <scope>NUCLEOTIDE SEQUENCE [LARGE SCALE GENOMIC DNA]</scope>
    <source>
        <strain evidence="2">cv. Punajuju</strain>
        <tissue evidence="1">Leaves</tissue>
    </source>
</reference>
<evidence type="ECO:0000313" key="2">
    <source>
        <dbReference type="Proteomes" id="UP001055811"/>
    </source>
</evidence>
<accession>A0ACB9ALH1</accession>